<dbReference type="EMBL" id="VYDA01000563">
    <property type="protein sequence ID" value="MYH63183.1"/>
    <property type="molecule type" value="Genomic_DNA"/>
</dbReference>
<reference evidence="1" key="1">
    <citation type="submission" date="2019-09" db="EMBL/GenBank/DDBJ databases">
        <title>Characterisation of the sponge microbiome using genome-centric metagenomics.</title>
        <authorList>
            <person name="Engelberts J.P."/>
            <person name="Robbins S.J."/>
            <person name="De Goeij J.M."/>
            <person name="Aranda M."/>
            <person name="Bell S.C."/>
            <person name="Webster N.S."/>
        </authorList>
    </citation>
    <scope>NUCLEOTIDE SEQUENCE</scope>
    <source>
        <strain evidence="1">SB0675_bin_29</strain>
    </source>
</reference>
<evidence type="ECO:0000313" key="1">
    <source>
        <dbReference type="EMBL" id="MYH63183.1"/>
    </source>
</evidence>
<dbReference type="AlphaFoldDB" id="A0A6B1G157"/>
<comment type="caution">
    <text evidence="1">The sequence shown here is derived from an EMBL/GenBank/DDBJ whole genome shotgun (WGS) entry which is preliminary data.</text>
</comment>
<organism evidence="1">
    <name type="scientific">Caldilineaceae bacterium SB0675_bin_29</name>
    <dbReference type="NCBI Taxonomy" id="2605266"/>
    <lineage>
        <taxon>Bacteria</taxon>
        <taxon>Bacillati</taxon>
        <taxon>Chloroflexota</taxon>
        <taxon>Caldilineae</taxon>
        <taxon>Caldilineales</taxon>
        <taxon>Caldilineaceae</taxon>
    </lineage>
</organism>
<gene>
    <name evidence="1" type="ORF">F4148_15975</name>
</gene>
<name>A0A6B1G157_9CHLR</name>
<protein>
    <submittedName>
        <fullName evidence="1">Uncharacterized protein</fullName>
    </submittedName>
</protein>
<accession>A0A6B1G157</accession>
<proteinExistence type="predicted"/>
<sequence>MVVDSLSMERAISGKVRLTDPVHDAMLTLGVRVHDPLSYKDIASLFGITREDVSEICEPYKEFLRTTGEEGPALVYSGHSLREAVRPRAMWENAVFGNSGRESFQKQQIVNGADRLADPVDDAILTLGVRLTNPLSYAEIAALFDDLNRKDVSKICEPYKEFMRKAGDYGVRGVTRTG</sequence>